<protein>
    <recommendedName>
        <fullName evidence="3">HTH domain-containing protein</fullName>
    </recommendedName>
</protein>
<dbReference type="Proteomes" id="UP000474024">
    <property type="component" value="Unassembled WGS sequence"/>
</dbReference>
<accession>A0A6L5YU29</accession>
<evidence type="ECO:0008006" key="3">
    <source>
        <dbReference type="Google" id="ProtNLM"/>
    </source>
</evidence>
<gene>
    <name evidence="1" type="ORF">FYJ75_10555</name>
</gene>
<dbReference type="RefSeq" id="WP_154430422.1">
    <property type="nucleotide sequence ID" value="NZ_VUNI01000019.1"/>
</dbReference>
<reference evidence="1 2" key="1">
    <citation type="submission" date="2019-08" db="EMBL/GenBank/DDBJ databases">
        <title>In-depth cultivation of the pig gut microbiome towards novel bacterial diversity and tailored functional studies.</title>
        <authorList>
            <person name="Wylensek D."/>
            <person name="Hitch T.C.A."/>
            <person name="Clavel T."/>
        </authorList>
    </citation>
    <scope>NUCLEOTIDE SEQUENCE [LARGE SCALE GENOMIC DNA]</scope>
    <source>
        <strain evidence="1 2">MUC/MUC-530-WT-4D</strain>
    </source>
</reference>
<organism evidence="1 2">
    <name type="scientific">Roseburia porci</name>
    <dbReference type="NCBI Taxonomy" id="2605790"/>
    <lineage>
        <taxon>Bacteria</taxon>
        <taxon>Bacillati</taxon>
        <taxon>Bacillota</taxon>
        <taxon>Clostridia</taxon>
        <taxon>Lachnospirales</taxon>
        <taxon>Lachnospiraceae</taxon>
        <taxon>Roseburia</taxon>
    </lineage>
</organism>
<sequence length="49" mass="5396">MIKENPQVSTADMAKELKIGIATVKRKIKKMSNVSYVGSGYSGHWEING</sequence>
<evidence type="ECO:0000313" key="1">
    <source>
        <dbReference type="EMBL" id="MST75452.1"/>
    </source>
</evidence>
<comment type="caution">
    <text evidence="1">The sequence shown here is derived from an EMBL/GenBank/DDBJ whole genome shotgun (WGS) entry which is preliminary data.</text>
</comment>
<evidence type="ECO:0000313" key="2">
    <source>
        <dbReference type="Proteomes" id="UP000474024"/>
    </source>
</evidence>
<proteinExistence type="predicted"/>
<dbReference type="AlphaFoldDB" id="A0A6L5YU29"/>
<name>A0A6L5YU29_9FIRM</name>
<keyword evidence="2" id="KW-1185">Reference proteome</keyword>
<dbReference type="EMBL" id="VUNI01000019">
    <property type="protein sequence ID" value="MST75452.1"/>
    <property type="molecule type" value="Genomic_DNA"/>
</dbReference>